<feature type="transmembrane region" description="Helical" evidence="11">
    <location>
        <begin position="266"/>
        <end position="289"/>
    </location>
</feature>
<feature type="domain" description="Protein kinase" evidence="13">
    <location>
        <begin position="274"/>
        <end position="611"/>
    </location>
</feature>
<dbReference type="SUPFAM" id="SSF56112">
    <property type="entry name" value="Protein kinase-like (PK-like)"/>
    <property type="match status" value="1"/>
</dbReference>
<evidence type="ECO:0000256" key="4">
    <source>
        <dbReference type="ARBA" id="ARBA00022729"/>
    </source>
</evidence>
<evidence type="ECO:0000313" key="15">
    <source>
        <dbReference type="EMBL" id="GAA0159823.1"/>
    </source>
</evidence>
<dbReference type="Pfam" id="PF07714">
    <property type="entry name" value="PK_Tyr_Ser-Thr"/>
    <property type="match status" value="1"/>
</dbReference>
<evidence type="ECO:0000256" key="5">
    <source>
        <dbReference type="ARBA" id="ARBA00022741"/>
    </source>
</evidence>
<dbReference type="PROSITE" id="PS51782">
    <property type="entry name" value="LYSM"/>
    <property type="match status" value="1"/>
</dbReference>
<evidence type="ECO:0000256" key="6">
    <source>
        <dbReference type="ARBA" id="ARBA00022840"/>
    </source>
</evidence>
<dbReference type="Pfam" id="PF23473">
    <property type="entry name" value="LysM3_LYK4_5"/>
    <property type="match status" value="1"/>
</dbReference>
<reference evidence="15 16" key="1">
    <citation type="submission" date="2024-01" db="EMBL/GenBank/DDBJ databases">
        <title>The complete chloroplast genome sequence of Lithospermum erythrorhizon: insights into the phylogenetic relationship among Boraginaceae species and the maternal lineages of purple gromwells.</title>
        <authorList>
            <person name="Okada T."/>
            <person name="Watanabe K."/>
        </authorList>
    </citation>
    <scope>NUCLEOTIDE SEQUENCE [LARGE SCALE GENOMIC DNA]</scope>
</reference>
<dbReference type="InterPro" id="IPR056562">
    <property type="entry name" value="LysM2_CERK1_LYK3_4_5"/>
</dbReference>
<evidence type="ECO:0000256" key="12">
    <source>
        <dbReference type="SAM" id="SignalP"/>
    </source>
</evidence>
<dbReference type="InterPro" id="IPR056561">
    <property type="entry name" value="NFP_LYK_LysM1"/>
</dbReference>
<dbReference type="Proteomes" id="UP001454036">
    <property type="component" value="Unassembled WGS sequence"/>
</dbReference>
<evidence type="ECO:0000256" key="11">
    <source>
        <dbReference type="SAM" id="Phobius"/>
    </source>
</evidence>
<feature type="signal peptide" evidence="12">
    <location>
        <begin position="1"/>
        <end position="21"/>
    </location>
</feature>
<keyword evidence="8 11" id="KW-0472">Membrane</keyword>
<keyword evidence="4 12" id="KW-0732">Signal</keyword>
<dbReference type="GO" id="GO:0051707">
    <property type="term" value="P:response to other organism"/>
    <property type="evidence" value="ECO:0007669"/>
    <property type="project" value="UniProtKB-ARBA"/>
</dbReference>
<dbReference type="EMBL" id="BAABME010003700">
    <property type="protein sequence ID" value="GAA0159823.1"/>
    <property type="molecule type" value="Genomic_DNA"/>
</dbReference>
<dbReference type="GO" id="GO:0005886">
    <property type="term" value="C:plasma membrane"/>
    <property type="evidence" value="ECO:0007669"/>
    <property type="project" value="UniProtKB-SubCell"/>
</dbReference>
<evidence type="ECO:0000259" key="14">
    <source>
        <dbReference type="PROSITE" id="PS51782"/>
    </source>
</evidence>
<accession>A0AAV3Q9F8</accession>
<dbReference type="PANTHER" id="PTHR45927">
    <property type="entry name" value="LYSM-DOMAIN RECEPTOR-LIKE KINASE-RELATED"/>
    <property type="match status" value="1"/>
</dbReference>
<dbReference type="InterPro" id="IPR052611">
    <property type="entry name" value="Plant_RLK_LysM"/>
</dbReference>
<feature type="compositionally biased region" description="Pro residues" evidence="10">
    <location>
        <begin position="243"/>
        <end position="254"/>
    </location>
</feature>
<dbReference type="InterPro" id="IPR018392">
    <property type="entry name" value="LysM"/>
</dbReference>
<comment type="caution">
    <text evidence="15">The sequence shown here is derived from an EMBL/GenBank/DDBJ whole genome shotgun (WGS) entry which is preliminary data.</text>
</comment>
<comment type="subcellular location">
    <subcellularLocation>
        <location evidence="1">Cell membrane</location>
        <topology evidence="1">Single-pass membrane protein</topology>
    </subcellularLocation>
</comment>
<dbReference type="Pfam" id="PF23472">
    <property type="entry name" value="LysM2_CERK1_LYK3_4_5"/>
    <property type="match status" value="1"/>
</dbReference>
<dbReference type="PANTHER" id="PTHR45927:SF11">
    <property type="entry name" value="LYSM DOMAIN RECEPTOR-LIKE KINASE 4"/>
    <property type="match status" value="1"/>
</dbReference>
<evidence type="ECO:0000259" key="13">
    <source>
        <dbReference type="PROSITE" id="PS50011"/>
    </source>
</evidence>
<evidence type="ECO:0000256" key="10">
    <source>
        <dbReference type="SAM" id="MobiDB-lite"/>
    </source>
</evidence>
<evidence type="ECO:0000256" key="7">
    <source>
        <dbReference type="ARBA" id="ARBA00022989"/>
    </source>
</evidence>
<dbReference type="InterPro" id="IPR001245">
    <property type="entry name" value="Ser-Thr/Tyr_kinase_cat_dom"/>
</dbReference>
<dbReference type="GO" id="GO:0005524">
    <property type="term" value="F:ATP binding"/>
    <property type="evidence" value="ECO:0007669"/>
    <property type="project" value="UniProtKB-KW"/>
</dbReference>
<protein>
    <submittedName>
        <fullName evidence="15">Transmembrane signal receptor</fullName>
    </submittedName>
</protein>
<keyword evidence="15" id="KW-0675">Receptor</keyword>
<feature type="region of interest" description="Disordered" evidence="10">
    <location>
        <begin position="239"/>
        <end position="260"/>
    </location>
</feature>
<evidence type="ECO:0000256" key="1">
    <source>
        <dbReference type="ARBA" id="ARBA00004162"/>
    </source>
</evidence>
<dbReference type="Gene3D" id="3.30.200.20">
    <property type="entry name" value="Phosphorylase Kinase, domain 1"/>
    <property type="match status" value="1"/>
</dbReference>
<keyword evidence="3 11" id="KW-0812">Transmembrane</keyword>
<feature type="chain" id="PRO_5043337923" evidence="12">
    <location>
        <begin position="22"/>
        <end position="611"/>
    </location>
</feature>
<evidence type="ECO:0000256" key="2">
    <source>
        <dbReference type="ARBA" id="ARBA00022475"/>
    </source>
</evidence>
<dbReference type="InterPro" id="IPR011009">
    <property type="entry name" value="Kinase-like_dom_sf"/>
</dbReference>
<keyword evidence="7 11" id="KW-1133">Transmembrane helix</keyword>
<dbReference type="FunFam" id="1.10.510.10:FF:000468">
    <property type="entry name" value="PTI1-like tyrosine-protein kinase 3"/>
    <property type="match status" value="1"/>
</dbReference>
<feature type="domain" description="LysM" evidence="14">
    <location>
        <begin position="184"/>
        <end position="229"/>
    </location>
</feature>
<keyword evidence="5" id="KW-0547">Nucleotide-binding</keyword>
<dbReference type="PROSITE" id="PS50011">
    <property type="entry name" value="PROTEIN_KINASE_DOM"/>
    <property type="match status" value="1"/>
</dbReference>
<keyword evidence="9" id="KW-1015">Disulfide bond</keyword>
<dbReference type="InterPro" id="IPR000719">
    <property type="entry name" value="Prot_kinase_dom"/>
</dbReference>
<proteinExistence type="predicted"/>
<keyword evidence="2" id="KW-1003">Cell membrane</keyword>
<evidence type="ECO:0000313" key="16">
    <source>
        <dbReference type="Proteomes" id="UP001454036"/>
    </source>
</evidence>
<organism evidence="15 16">
    <name type="scientific">Lithospermum erythrorhizon</name>
    <name type="common">Purple gromwell</name>
    <name type="synonym">Lithospermum officinale var. erythrorhizon</name>
    <dbReference type="NCBI Taxonomy" id="34254"/>
    <lineage>
        <taxon>Eukaryota</taxon>
        <taxon>Viridiplantae</taxon>
        <taxon>Streptophyta</taxon>
        <taxon>Embryophyta</taxon>
        <taxon>Tracheophyta</taxon>
        <taxon>Spermatophyta</taxon>
        <taxon>Magnoliopsida</taxon>
        <taxon>eudicotyledons</taxon>
        <taxon>Gunneridae</taxon>
        <taxon>Pentapetalae</taxon>
        <taxon>asterids</taxon>
        <taxon>lamiids</taxon>
        <taxon>Boraginales</taxon>
        <taxon>Boraginaceae</taxon>
        <taxon>Boraginoideae</taxon>
        <taxon>Lithospermeae</taxon>
        <taxon>Lithospermum</taxon>
    </lineage>
</organism>
<keyword evidence="6" id="KW-0067">ATP-binding</keyword>
<dbReference type="Pfam" id="PF23446">
    <property type="entry name" value="LysM1_NFP_LYK"/>
    <property type="match status" value="1"/>
</dbReference>
<dbReference type="AlphaFoldDB" id="A0AAV3Q9F8"/>
<keyword evidence="16" id="KW-1185">Reference proteome</keyword>
<name>A0AAV3Q9F8_LITER</name>
<dbReference type="InterPro" id="IPR056563">
    <property type="entry name" value="LysM3_LYK4_5"/>
</dbReference>
<dbReference type="Gene3D" id="1.10.510.10">
    <property type="entry name" value="Transferase(Phosphotransferase) domain 1"/>
    <property type="match status" value="1"/>
</dbReference>
<gene>
    <name evidence="15" type="ORF">LIER_16520</name>
</gene>
<dbReference type="GO" id="GO:0004672">
    <property type="term" value="F:protein kinase activity"/>
    <property type="evidence" value="ECO:0007669"/>
    <property type="project" value="InterPro"/>
</dbReference>
<evidence type="ECO:0000256" key="3">
    <source>
        <dbReference type="ARBA" id="ARBA00022692"/>
    </source>
</evidence>
<sequence>MNFIHFKLCIILIFIVPLIHAQQPYIRKSITACKTRDSSTSELGYFCNGVNHSCQSYLTFRAKPPYNTVPSISALLGADPLELSQLNSVSFDSIFDTNKVVIVPLTCSCSGQYYQANVSYVVQSSNTYLIIANYTFQGLSTCQAIMAENIIHTKYLYAGSRLNVPLRCACPTKNQTDDGVNYLLSYLIASGQYVSMISKKFGVDTEETLSANGLSEQDTVVYPFTTLLVPLKYPPVISQIRSPSPPPPQPPSTPSVPSKSSSRKTWLYVVVVVLVVLVLITSGVIFFLFRKKKNKEKSDIGTFVSESLESTKKPLDKGMNEKSEEFLSSISSIAQSLEVYKFEELESATDNFSLNCIIEGSVYRGVIKGDLAAIKRMNGDVSKEISLLSKINHINLIRLSGVCVSEGDWYLVYEYATNGSLSDWILKNSTDQKFLNWTQRIQITLDVATGLDYLHNYSSPPHVHKDLRSSNILLDSNIRAKLANFSLARSADEGEGHFVLTRHIVGTKGYMAPEYLENGLVSPKLDVYSFGVVLLEILTGKGVDRLYEGVKGSLSDILIPLLQEELINEKLITFMDPNLQGNYPAELCMMLIRLCERCLSEDLSVRYTSLD</sequence>
<evidence type="ECO:0000256" key="9">
    <source>
        <dbReference type="ARBA" id="ARBA00023157"/>
    </source>
</evidence>
<evidence type="ECO:0000256" key="8">
    <source>
        <dbReference type="ARBA" id="ARBA00023136"/>
    </source>
</evidence>